<evidence type="ECO:0000313" key="4">
    <source>
        <dbReference type="WBParaSite" id="TASK_0001011401-mRNA-1"/>
    </source>
</evidence>
<gene>
    <name evidence="2" type="ORF">TASK_LOCUS10115</name>
</gene>
<dbReference type="Pfam" id="PF21989">
    <property type="entry name" value="RA_2"/>
    <property type="match status" value="1"/>
</dbReference>
<dbReference type="SUPFAM" id="SSF54236">
    <property type="entry name" value="Ubiquitin-like"/>
    <property type="match status" value="1"/>
</dbReference>
<organism evidence="4">
    <name type="scientific">Taenia asiatica</name>
    <name type="common">Asian tapeworm</name>
    <dbReference type="NCBI Taxonomy" id="60517"/>
    <lineage>
        <taxon>Eukaryota</taxon>
        <taxon>Metazoa</taxon>
        <taxon>Spiralia</taxon>
        <taxon>Lophotrochozoa</taxon>
        <taxon>Platyhelminthes</taxon>
        <taxon>Cestoda</taxon>
        <taxon>Eucestoda</taxon>
        <taxon>Cyclophyllidea</taxon>
        <taxon>Taeniidae</taxon>
        <taxon>Taenia</taxon>
    </lineage>
</organism>
<dbReference type="PROSITE" id="PS50200">
    <property type="entry name" value="RA"/>
    <property type="match status" value="1"/>
</dbReference>
<dbReference type="Proteomes" id="UP000282613">
    <property type="component" value="Unassembled WGS sequence"/>
</dbReference>
<evidence type="ECO:0000313" key="2">
    <source>
        <dbReference type="EMBL" id="VDK48834.1"/>
    </source>
</evidence>
<protein>
    <submittedName>
        <fullName evidence="4">Ras-associating domain-containing protein</fullName>
    </submittedName>
</protein>
<dbReference type="STRING" id="60517.A0A0R3WGX1"/>
<proteinExistence type="predicted"/>
<dbReference type="WBParaSite" id="TASK_0001011401-mRNA-1">
    <property type="protein sequence ID" value="TASK_0001011401-mRNA-1"/>
    <property type="gene ID" value="TASK_0001011401"/>
</dbReference>
<evidence type="ECO:0000259" key="1">
    <source>
        <dbReference type="PROSITE" id="PS50200"/>
    </source>
</evidence>
<reference evidence="4" key="1">
    <citation type="submission" date="2017-02" db="UniProtKB">
        <authorList>
            <consortium name="WormBaseParasite"/>
        </authorList>
    </citation>
    <scope>IDENTIFICATION</scope>
</reference>
<accession>A0A0R3WGX1</accession>
<dbReference type="GO" id="GO:0007165">
    <property type="term" value="P:signal transduction"/>
    <property type="evidence" value="ECO:0007669"/>
    <property type="project" value="InterPro"/>
</dbReference>
<dbReference type="OrthoDB" id="10500912at2759"/>
<keyword evidence="3" id="KW-1185">Reference proteome</keyword>
<dbReference type="InterPro" id="IPR029071">
    <property type="entry name" value="Ubiquitin-like_domsf"/>
</dbReference>
<dbReference type="AlphaFoldDB" id="A0A0R3WGX1"/>
<sequence length="121" mass="13942">MIMKIHNEDHTYKTVMIDDEMRVGEVCEIMLEKNHRDDSILHWQIFEEPGDCPGFGCFGRLHTISTLIYHCREDSSARCGPMTGEVRLPKNIHNAQPCSPHHDNFKNGHFAGAKPYDNFND</sequence>
<feature type="domain" description="Ras-associating" evidence="1">
    <location>
        <begin position="1"/>
        <end position="48"/>
    </location>
</feature>
<evidence type="ECO:0000313" key="3">
    <source>
        <dbReference type="Proteomes" id="UP000282613"/>
    </source>
</evidence>
<reference evidence="2 3" key="2">
    <citation type="submission" date="2018-11" db="EMBL/GenBank/DDBJ databases">
        <authorList>
            <consortium name="Pathogen Informatics"/>
        </authorList>
    </citation>
    <scope>NUCLEOTIDE SEQUENCE [LARGE SCALE GENOMIC DNA]</scope>
</reference>
<dbReference type="Gene3D" id="3.10.20.90">
    <property type="entry name" value="Phosphatidylinositol 3-kinase Catalytic Subunit, Chain A, domain 1"/>
    <property type="match status" value="1"/>
</dbReference>
<name>A0A0R3WGX1_TAEAS</name>
<dbReference type="InterPro" id="IPR000159">
    <property type="entry name" value="RA_dom"/>
</dbReference>
<dbReference type="EMBL" id="UYRS01020402">
    <property type="protein sequence ID" value="VDK48834.1"/>
    <property type="molecule type" value="Genomic_DNA"/>
</dbReference>